<gene>
    <name evidence="7" type="ORF">CTI12_AA281510</name>
</gene>
<evidence type="ECO:0000313" key="8">
    <source>
        <dbReference type="Proteomes" id="UP000245207"/>
    </source>
</evidence>
<comment type="subcellular location">
    <subcellularLocation>
        <location evidence="1">Membrane</location>
    </subcellularLocation>
</comment>
<keyword evidence="5" id="KW-0472">Membrane</keyword>
<keyword evidence="8" id="KW-1185">Reference proteome</keyword>
<accession>A0A2U1NCT6</accession>
<dbReference type="Proteomes" id="UP000245207">
    <property type="component" value="Unassembled WGS sequence"/>
</dbReference>
<evidence type="ECO:0000259" key="6">
    <source>
        <dbReference type="Pfam" id="PF01490"/>
    </source>
</evidence>
<dbReference type="InterPro" id="IPR013057">
    <property type="entry name" value="AA_transpt_TM"/>
</dbReference>
<organism evidence="7 8">
    <name type="scientific">Artemisia annua</name>
    <name type="common">Sweet wormwood</name>
    <dbReference type="NCBI Taxonomy" id="35608"/>
    <lineage>
        <taxon>Eukaryota</taxon>
        <taxon>Viridiplantae</taxon>
        <taxon>Streptophyta</taxon>
        <taxon>Embryophyta</taxon>
        <taxon>Tracheophyta</taxon>
        <taxon>Spermatophyta</taxon>
        <taxon>Magnoliopsida</taxon>
        <taxon>eudicotyledons</taxon>
        <taxon>Gunneridae</taxon>
        <taxon>Pentapetalae</taxon>
        <taxon>asterids</taxon>
        <taxon>campanulids</taxon>
        <taxon>Asterales</taxon>
        <taxon>Asteraceae</taxon>
        <taxon>Asteroideae</taxon>
        <taxon>Anthemideae</taxon>
        <taxon>Artemisiinae</taxon>
        <taxon>Artemisia</taxon>
    </lineage>
</organism>
<keyword evidence="2" id="KW-0812">Transmembrane</keyword>
<evidence type="ECO:0000256" key="4">
    <source>
        <dbReference type="ARBA" id="ARBA00022989"/>
    </source>
</evidence>
<reference evidence="7 8" key="1">
    <citation type="journal article" date="2018" name="Mol. Plant">
        <title>The genome of Artemisia annua provides insight into the evolution of Asteraceae family and artemisinin biosynthesis.</title>
        <authorList>
            <person name="Shen Q."/>
            <person name="Zhang L."/>
            <person name="Liao Z."/>
            <person name="Wang S."/>
            <person name="Yan T."/>
            <person name="Shi P."/>
            <person name="Liu M."/>
            <person name="Fu X."/>
            <person name="Pan Q."/>
            <person name="Wang Y."/>
            <person name="Lv Z."/>
            <person name="Lu X."/>
            <person name="Zhang F."/>
            <person name="Jiang W."/>
            <person name="Ma Y."/>
            <person name="Chen M."/>
            <person name="Hao X."/>
            <person name="Li L."/>
            <person name="Tang Y."/>
            <person name="Lv G."/>
            <person name="Zhou Y."/>
            <person name="Sun X."/>
            <person name="Brodelius P.E."/>
            <person name="Rose J.K.C."/>
            <person name="Tang K."/>
        </authorList>
    </citation>
    <scope>NUCLEOTIDE SEQUENCE [LARGE SCALE GENOMIC DNA]</scope>
    <source>
        <strain evidence="8">cv. Huhao1</strain>
        <tissue evidence="7">Leaf</tissue>
    </source>
</reference>
<name>A0A2U1NCT6_ARTAN</name>
<feature type="domain" description="Amino acid transporter transmembrane" evidence="6">
    <location>
        <begin position="6"/>
        <end position="40"/>
    </location>
</feature>
<proteinExistence type="predicted"/>
<dbReference type="Pfam" id="PF01490">
    <property type="entry name" value="Aa_trans"/>
    <property type="match status" value="1"/>
</dbReference>
<keyword evidence="3" id="KW-0813">Transport</keyword>
<sequence>MLFDEGNAWTAIAHITTAVIGSGVLSLSWNVAQLGWIAGIKPPQIANGKAKRSKPLSHQLVFCNCGSGSSATLMLRRLHLLQEDECQESSSHIHYIDTAKRPSNAVLEGACERVIVGDLYCDISLVPQPVYP</sequence>
<comment type="caution">
    <text evidence="7">The sequence shown here is derived from an EMBL/GenBank/DDBJ whole genome shotgun (WGS) entry which is preliminary data.</text>
</comment>
<keyword evidence="4" id="KW-1133">Transmembrane helix</keyword>
<dbReference type="EMBL" id="PKPP01003104">
    <property type="protein sequence ID" value="PWA71287.1"/>
    <property type="molecule type" value="Genomic_DNA"/>
</dbReference>
<protein>
    <recommendedName>
        <fullName evidence="6">Amino acid transporter transmembrane domain-containing protein</fullName>
    </recommendedName>
</protein>
<evidence type="ECO:0000256" key="2">
    <source>
        <dbReference type="ARBA" id="ARBA00022692"/>
    </source>
</evidence>
<evidence type="ECO:0000256" key="3">
    <source>
        <dbReference type="ARBA" id="ARBA00022970"/>
    </source>
</evidence>
<keyword evidence="3" id="KW-0029">Amino-acid transport</keyword>
<dbReference type="AlphaFoldDB" id="A0A2U1NCT6"/>
<dbReference type="GO" id="GO:0006865">
    <property type="term" value="P:amino acid transport"/>
    <property type="evidence" value="ECO:0007669"/>
    <property type="project" value="UniProtKB-KW"/>
</dbReference>
<dbReference type="STRING" id="35608.A0A2U1NCT6"/>
<dbReference type="GO" id="GO:0016020">
    <property type="term" value="C:membrane"/>
    <property type="evidence" value="ECO:0007669"/>
    <property type="project" value="UniProtKB-SubCell"/>
</dbReference>
<evidence type="ECO:0000256" key="1">
    <source>
        <dbReference type="ARBA" id="ARBA00004370"/>
    </source>
</evidence>
<dbReference type="OrthoDB" id="40134at2759"/>
<evidence type="ECO:0000313" key="7">
    <source>
        <dbReference type="EMBL" id="PWA71287.1"/>
    </source>
</evidence>
<evidence type="ECO:0000256" key="5">
    <source>
        <dbReference type="ARBA" id="ARBA00023136"/>
    </source>
</evidence>